<evidence type="ECO:0000313" key="5">
    <source>
        <dbReference type="EMBL" id="KAG6972233.1"/>
    </source>
</evidence>
<reference evidence="5" key="1">
    <citation type="submission" date="2021-01" db="EMBL/GenBank/DDBJ databases">
        <title>Phytophthora aleatoria, a newly-described species from Pinus radiata is distinct from Phytophthora cactorum isolates based on comparative genomics.</title>
        <authorList>
            <person name="Mcdougal R."/>
            <person name="Panda P."/>
            <person name="Williams N."/>
            <person name="Studholme D.J."/>
        </authorList>
    </citation>
    <scope>NUCLEOTIDE SEQUENCE</scope>
    <source>
        <strain evidence="5">NZFS 4037</strain>
    </source>
</reference>
<feature type="region of interest" description="Disordered" evidence="3">
    <location>
        <begin position="139"/>
        <end position="164"/>
    </location>
</feature>
<dbReference type="CDD" id="cd06822">
    <property type="entry name" value="PLPDE_III_YBL036c_euk"/>
    <property type="match status" value="1"/>
</dbReference>
<dbReference type="HAMAP" id="MF_02087">
    <property type="entry name" value="PLP_homeostasis"/>
    <property type="match status" value="1"/>
</dbReference>
<evidence type="ECO:0000313" key="6">
    <source>
        <dbReference type="Proteomes" id="UP000709295"/>
    </source>
</evidence>
<proteinExistence type="inferred from homology"/>
<protein>
    <recommendedName>
        <fullName evidence="2">Pyridoxal phosphate homeostasis protein</fullName>
        <shortName evidence="2">PLP homeostasis protein</shortName>
    </recommendedName>
</protein>
<feature type="compositionally biased region" description="Polar residues" evidence="3">
    <location>
        <begin position="69"/>
        <end position="79"/>
    </location>
</feature>
<evidence type="ECO:0000256" key="3">
    <source>
        <dbReference type="SAM" id="MobiDB-lite"/>
    </source>
</evidence>
<dbReference type="InterPro" id="IPR001608">
    <property type="entry name" value="Ala_racemase_N"/>
</dbReference>
<comment type="caution">
    <text evidence="5">The sequence shown here is derived from an EMBL/GenBank/DDBJ whole genome shotgun (WGS) entry which is preliminary data.</text>
</comment>
<dbReference type="NCBIfam" id="TIGR00044">
    <property type="entry name" value="YggS family pyridoxal phosphate-dependent enzyme"/>
    <property type="match status" value="1"/>
</dbReference>
<dbReference type="InterPro" id="IPR011078">
    <property type="entry name" value="PyrdxlP_homeostasis"/>
</dbReference>
<dbReference type="Proteomes" id="UP000709295">
    <property type="component" value="Unassembled WGS sequence"/>
</dbReference>
<comment type="similarity">
    <text evidence="2">Belongs to the pyridoxal phosphate-binding protein YggS/PROSC family.</text>
</comment>
<dbReference type="FunFam" id="3.20.20.10:FF:000007">
    <property type="entry name" value="Pyridoxal phosphate homeostasis protein"/>
    <property type="match status" value="1"/>
</dbReference>
<organism evidence="5 6">
    <name type="scientific">Phytophthora aleatoria</name>
    <dbReference type="NCBI Taxonomy" id="2496075"/>
    <lineage>
        <taxon>Eukaryota</taxon>
        <taxon>Sar</taxon>
        <taxon>Stramenopiles</taxon>
        <taxon>Oomycota</taxon>
        <taxon>Peronosporomycetes</taxon>
        <taxon>Peronosporales</taxon>
        <taxon>Peronosporaceae</taxon>
        <taxon>Phytophthora</taxon>
    </lineage>
</organism>
<name>A0A8J5IRR4_9STRA</name>
<gene>
    <name evidence="5" type="ORF">JG688_00004063</name>
</gene>
<dbReference type="PANTHER" id="PTHR10146:SF14">
    <property type="entry name" value="PYRIDOXAL PHOSPHATE HOMEOSTASIS PROTEIN"/>
    <property type="match status" value="1"/>
</dbReference>
<keyword evidence="1 2" id="KW-0663">Pyridoxal phosphate</keyword>
<sequence length="419" mass="44426">MPRPWSTRGAIALLMVCGVIFGVIAIATLNGSSSETTTADTAEATSADGVSIIGGSGPDSGSFEAGTVESESSWVNGSDLNAKADGHSDDSSNDTSVDSSSSSTADSLGSQEEESASGSSGSTAASFFEDVLEGWDSQFGSFQSSESDASADSEEDAWISASNSQDASMDSWFTESTSESLDAGKMAVAKNLLAVRAKVAEAVAKGPWKQQCTLVAVSKTKPLEDLQEAYEADQRHFGENYIQELVQKAPLLPADIKWHYISHVQSNKAKPLVRDVPNLFVVETVDSIKIANALNKASSEFRTEKLNVMVQVNTSEEEQKSGIDADGLVELARHIVTSCEHLNLMGLMTIGRYGDTTSECFDRLVACRKKVAEAIGKAETDLDLSMGMSGDFELAISCGSTHVRVGSTIFGARNYANKE</sequence>
<accession>A0A8J5IRR4</accession>
<feature type="domain" description="Alanine racemase N-terminal" evidence="4">
    <location>
        <begin position="196"/>
        <end position="413"/>
    </location>
</feature>
<dbReference type="Pfam" id="PF01168">
    <property type="entry name" value="Ala_racemase_N"/>
    <property type="match status" value="1"/>
</dbReference>
<dbReference type="EMBL" id="JAENGY010000139">
    <property type="protein sequence ID" value="KAG6972233.1"/>
    <property type="molecule type" value="Genomic_DNA"/>
</dbReference>
<evidence type="ECO:0000256" key="2">
    <source>
        <dbReference type="HAMAP-Rule" id="MF_03225"/>
    </source>
</evidence>
<comment type="function">
    <text evidence="2">Pyridoxal 5'-phosphate (PLP)-binding protein, which may be involved in intracellular homeostatic regulation of pyridoxal 5'-phosphate (PLP), the active form of vitamin B6.</text>
</comment>
<dbReference type="GO" id="GO:0030170">
    <property type="term" value="F:pyridoxal phosphate binding"/>
    <property type="evidence" value="ECO:0007669"/>
    <property type="project" value="UniProtKB-UniRule"/>
</dbReference>
<dbReference type="PANTHER" id="PTHR10146">
    <property type="entry name" value="PROLINE SYNTHETASE CO-TRANSCRIBED BACTERIAL HOMOLOG PROTEIN"/>
    <property type="match status" value="1"/>
</dbReference>
<keyword evidence="6" id="KW-1185">Reference proteome</keyword>
<feature type="compositionally biased region" description="Low complexity" evidence="3">
    <location>
        <begin position="93"/>
        <end position="123"/>
    </location>
</feature>
<evidence type="ECO:0000256" key="1">
    <source>
        <dbReference type="ARBA" id="ARBA00022898"/>
    </source>
</evidence>
<feature type="modified residue" description="N6-(pyridoxal phosphate)lysine" evidence="2">
    <location>
        <position position="219"/>
    </location>
</feature>
<dbReference type="AlphaFoldDB" id="A0A8J5IRR4"/>
<feature type="region of interest" description="Disordered" evidence="3">
    <location>
        <begin position="49"/>
        <end position="123"/>
    </location>
</feature>
<evidence type="ECO:0000259" key="4">
    <source>
        <dbReference type="Pfam" id="PF01168"/>
    </source>
</evidence>